<dbReference type="Proteomes" id="UP000625711">
    <property type="component" value="Unassembled WGS sequence"/>
</dbReference>
<dbReference type="EMBL" id="JAACXV010000049">
    <property type="protein sequence ID" value="KAF7285645.1"/>
    <property type="molecule type" value="Genomic_DNA"/>
</dbReference>
<proteinExistence type="predicted"/>
<reference evidence="2" key="1">
    <citation type="submission" date="2020-08" db="EMBL/GenBank/DDBJ databases">
        <title>Genome sequencing and assembly of the red palm weevil Rhynchophorus ferrugineus.</title>
        <authorList>
            <person name="Dias G.B."/>
            <person name="Bergman C.M."/>
            <person name="Manee M."/>
        </authorList>
    </citation>
    <scope>NUCLEOTIDE SEQUENCE</scope>
    <source>
        <strain evidence="2">AA-2017</strain>
        <tissue evidence="2">Whole larva</tissue>
    </source>
</reference>
<feature type="region of interest" description="Disordered" evidence="1">
    <location>
        <begin position="102"/>
        <end position="169"/>
    </location>
</feature>
<evidence type="ECO:0000313" key="3">
    <source>
        <dbReference type="Proteomes" id="UP000625711"/>
    </source>
</evidence>
<feature type="compositionally biased region" description="Gly residues" evidence="1">
    <location>
        <begin position="1"/>
        <end position="14"/>
    </location>
</feature>
<gene>
    <name evidence="2" type="ORF">GWI33_010297</name>
</gene>
<feature type="region of interest" description="Disordered" evidence="1">
    <location>
        <begin position="1"/>
        <end position="25"/>
    </location>
</feature>
<sequence>MKIPGAAGGVGGGGKPDREQEQQEAWHASLAAALLPPPSLRRSKADCRRYHFAKCQNIRIAYYDVATWWFCGSWPTPRSFVALETTVVALFRPPAPLNLTADARPTRRKKKKLTLMRHQEEKPKLTGPTVTDNHTSSAPRKSQPLSRPWLTTTPSTSEAAKPANFKTPK</sequence>
<feature type="compositionally biased region" description="Basic residues" evidence="1">
    <location>
        <begin position="106"/>
        <end position="115"/>
    </location>
</feature>
<keyword evidence="3" id="KW-1185">Reference proteome</keyword>
<name>A0A834MMC3_RHYFE</name>
<comment type="caution">
    <text evidence="2">The sequence shown here is derived from an EMBL/GenBank/DDBJ whole genome shotgun (WGS) entry which is preliminary data.</text>
</comment>
<organism evidence="2 3">
    <name type="scientific">Rhynchophorus ferrugineus</name>
    <name type="common">Red palm weevil</name>
    <name type="synonym">Curculio ferrugineus</name>
    <dbReference type="NCBI Taxonomy" id="354439"/>
    <lineage>
        <taxon>Eukaryota</taxon>
        <taxon>Metazoa</taxon>
        <taxon>Ecdysozoa</taxon>
        <taxon>Arthropoda</taxon>
        <taxon>Hexapoda</taxon>
        <taxon>Insecta</taxon>
        <taxon>Pterygota</taxon>
        <taxon>Neoptera</taxon>
        <taxon>Endopterygota</taxon>
        <taxon>Coleoptera</taxon>
        <taxon>Polyphaga</taxon>
        <taxon>Cucujiformia</taxon>
        <taxon>Curculionidae</taxon>
        <taxon>Dryophthorinae</taxon>
        <taxon>Rhynchophorus</taxon>
    </lineage>
</organism>
<accession>A0A834MMC3</accession>
<feature type="compositionally biased region" description="Polar residues" evidence="1">
    <location>
        <begin position="128"/>
        <end position="158"/>
    </location>
</feature>
<evidence type="ECO:0000256" key="1">
    <source>
        <dbReference type="SAM" id="MobiDB-lite"/>
    </source>
</evidence>
<protein>
    <submittedName>
        <fullName evidence="2">Uncharacterized protein</fullName>
    </submittedName>
</protein>
<evidence type="ECO:0000313" key="2">
    <source>
        <dbReference type="EMBL" id="KAF7285645.1"/>
    </source>
</evidence>
<dbReference type="AlphaFoldDB" id="A0A834MMC3"/>